<protein>
    <recommendedName>
        <fullName evidence="3">CENP-V/GFA domain-containing protein</fullName>
    </recommendedName>
</protein>
<reference evidence="1 2" key="1">
    <citation type="submission" date="2024-05" db="EMBL/GenBank/DDBJ databases">
        <authorList>
            <person name="Liu Q."/>
            <person name="Xin Y.-H."/>
        </authorList>
    </citation>
    <scope>NUCLEOTIDE SEQUENCE [LARGE SCALE GENOMIC DNA]</scope>
    <source>
        <strain evidence="1 2">CGMCC 1.15349</strain>
    </source>
</reference>
<keyword evidence="2" id="KW-1185">Reference proteome</keyword>
<comment type="caution">
    <text evidence="1">The sequence shown here is derived from an EMBL/GenBank/DDBJ whole genome shotgun (WGS) entry which is preliminary data.</text>
</comment>
<evidence type="ECO:0000313" key="2">
    <source>
        <dbReference type="Proteomes" id="UP001404104"/>
    </source>
</evidence>
<accession>A0ABU9XN05</accession>
<name>A0ABU9XN05_9SPHN</name>
<gene>
    <name evidence="1" type="ORF">ABC969_02035</name>
</gene>
<evidence type="ECO:0008006" key="3">
    <source>
        <dbReference type="Google" id="ProtNLM"/>
    </source>
</evidence>
<evidence type="ECO:0000313" key="1">
    <source>
        <dbReference type="EMBL" id="MEN2785195.1"/>
    </source>
</evidence>
<dbReference type="Proteomes" id="UP001404104">
    <property type="component" value="Unassembled WGS sequence"/>
</dbReference>
<proteinExistence type="predicted"/>
<sequence>MDIVQQMKCRFGAHHRDGRRVHRATTGVYTSVCSGCGVQLWRTSAGWVLEEPFDDGTIDIQLIAPAEGGPADPAPPTAV</sequence>
<dbReference type="EMBL" id="JBDIMF010000001">
    <property type="protein sequence ID" value="MEN2785195.1"/>
    <property type="molecule type" value="Genomic_DNA"/>
</dbReference>
<organism evidence="1 2">
    <name type="scientific">Sphingomonas qilianensis</name>
    <dbReference type="NCBI Taxonomy" id="1736690"/>
    <lineage>
        <taxon>Bacteria</taxon>
        <taxon>Pseudomonadati</taxon>
        <taxon>Pseudomonadota</taxon>
        <taxon>Alphaproteobacteria</taxon>
        <taxon>Sphingomonadales</taxon>
        <taxon>Sphingomonadaceae</taxon>
        <taxon>Sphingomonas</taxon>
    </lineage>
</organism>
<dbReference type="RefSeq" id="WP_345862614.1">
    <property type="nucleotide sequence ID" value="NZ_JBDIMF010000001.1"/>
</dbReference>